<protein>
    <recommendedName>
        <fullName evidence="4">DUF3784 domain-containing protein</fullName>
    </recommendedName>
</protein>
<dbReference type="Proteomes" id="UP000012589">
    <property type="component" value="Unassembled WGS sequence"/>
</dbReference>
<reference evidence="2 3" key="1">
    <citation type="journal article" date="2014" name="Genome Announc.">
        <title>Draft genome sequences of the altered schaedler flora, a defined bacterial community from gnotobiotic mice.</title>
        <authorList>
            <person name="Wannemuehler M.J."/>
            <person name="Overstreet A.M."/>
            <person name="Ward D.V."/>
            <person name="Phillips G.J."/>
        </authorList>
    </citation>
    <scope>NUCLEOTIDE SEQUENCE [LARGE SCALE GENOMIC DNA]</scope>
    <source>
        <strain evidence="2 3">ASF492</strain>
    </source>
</reference>
<dbReference type="STRING" id="1235802.C823_00717"/>
<name>N2BDD6_9FIRM</name>
<dbReference type="eggNOG" id="ENOG5032KUD">
    <property type="taxonomic scope" value="Bacteria"/>
</dbReference>
<dbReference type="HOGENOM" id="CLU_168820_0_0_9"/>
<keyword evidence="1" id="KW-0472">Membrane</keyword>
<accession>N2BDD6</accession>
<dbReference type="EMBL" id="AQFT01000023">
    <property type="protein sequence ID" value="EMZ36350.1"/>
    <property type="molecule type" value="Genomic_DNA"/>
</dbReference>
<feature type="transmembrane region" description="Helical" evidence="1">
    <location>
        <begin position="86"/>
        <end position="103"/>
    </location>
</feature>
<feature type="transmembrane region" description="Helical" evidence="1">
    <location>
        <begin position="6"/>
        <end position="26"/>
    </location>
</feature>
<dbReference type="AlphaFoldDB" id="N2BDD6"/>
<evidence type="ECO:0000313" key="2">
    <source>
        <dbReference type="EMBL" id="EMZ36350.1"/>
    </source>
</evidence>
<keyword evidence="3" id="KW-1185">Reference proteome</keyword>
<sequence length="114" mass="13078">MSSEIIVLIFDLIILMFGAVAIYAAVRMKKTGEPSAILIPKEEQQKVRNAEQFCTKMYQPTILFGLLICLYGAVDIWNRQMLKAPALDLLSIACFLIVCIWYVRKLREVKEEHV</sequence>
<keyword evidence="1" id="KW-1133">Transmembrane helix</keyword>
<gene>
    <name evidence="2" type="ORF">C823_00717</name>
</gene>
<evidence type="ECO:0000313" key="3">
    <source>
        <dbReference type="Proteomes" id="UP000012589"/>
    </source>
</evidence>
<organism evidence="2 3">
    <name type="scientific">Eubacterium plexicaudatum ASF492</name>
    <dbReference type="NCBI Taxonomy" id="1235802"/>
    <lineage>
        <taxon>Bacteria</taxon>
        <taxon>Bacillati</taxon>
        <taxon>Bacillota</taxon>
        <taxon>Clostridia</taxon>
        <taxon>Eubacteriales</taxon>
        <taxon>Eubacteriaceae</taxon>
        <taxon>Eubacterium</taxon>
    </lineage>
</organism>
<evidence type="ECO:0008006" key="4">
    <source>
        <dbReference type="Google" id="ProtNLM"/>
    </source>
</evidence>
<proteinExistence type="predicted"/>
<dbReference type="PATRIC" id="fig|1235802.3.peg.770"/>
<evidence type="ECO:0000256" key="1">
    <source>
        <dbReference type="SAM" id="Phobius"/>
    </source>
</evidence>
<feature type="transmembrane region" description="Helical" evidence="1">
    <location>
        <begin position="57"/>
        <end position="74"/>
    </location>
</feature>
<comment type="caution">
    <text evidence="2">The sequence shown here is derived from an EMBL/GenBank/DDBJ whole genome shotgun (WGS) entry which is preliminary data.</text>
</comment>
<keyword evidence="1" id="KW-0812">Transmembrane</keyword>